<dbReference type="GeneTree" id="ENSGT00940000164936"/>
<dbReference type="GO" id="GO:0045892">
    <property type="term" value="P:negative regulation of DNA-templated transcription"/>
    <property type="evidence" value="ECO:0007669"/>
    <property type="project" value="TreeGrafter"/>
</dbReference>
<dbReference type="GeneID" id="108894179"/>
<evidence type="ECO:0000313" key="3">
    <source>
        <dbReference type="Proteomes" id="UP000314980"/>
    </source>
</evidence>
<feature type="region of interest" description="Disordered" evidence="1">
    <location>
        <begin position="276"/>
        <end position="328"/>
    </location>
</feature>
<feature type="compositionally biased region" description="Low complexity" evidence="1">
    <location>
        <begin position="281"/>
        <end position="291"/>
    </location>
</feature>
<keyword evidence="3" id="KW-1185">Reference proteome</keyword>
<evidence type="ECO:0000313" key="4">
    <source>
        <dbReference type="RefSeq" id="XP_018548220.1"/>
    </source>
</evidence>
<dbReference type="GO" id="GO:0000978">
    <property type="term" value="F:RNA polymerase II cis-regulatory region sequence-specific DNA binding"/>
    <property type="evidence" value="ECO:0007669"/>
    <property type="project" value="TreeGrafter"/>
</dbReference>
<evidence type="ECO:0000313" key="6">
    <source>
        <dbReference type="RefSeq" id="XP_018548222.1"/>
    </source>
</evidence>
<dbReference type="KEGG" id="lcf:108894179"/>
<evidence type="ECO:0000256" key="1">
    <source>
        <dbReference type="SAM" id="MobiDB-lite"/>
    </source>
</evidence>
<reference evidence="3" key="1">
    <citation type="submission" date="2015-09" db="EMBL/GenBank/DDBJ databases">
        <authorList>
            <person name="Sai Rama Sridatta P."/>
        </authorList>
    </citation>
    <scope>NUCLEOTIDE SEQUENCE [LARGE SCALE GENOMIC DNA]</scope>
</reference>
<feature type="region of interest" description="Disordered" evidence="1">
    <location>
        <begin position="217"/>
        <end position="249"/>
    </location>
</feature>
<dbReference type="PANTHER" id="PTHR35441:SF2">
    <property type="entry name" value="CIRCADIAN-ASSOCIATED TRANSCRIPTIONAL REPRESSOR"/>
    <property type="match status" value="1"/>
</dbReference>
<dbReference type="Ensembl" id="ENSLCAT00010010038.1">
    <property type="protein sequence ID" value="ENSLCAP00010009813.1"/>
    <property type="gene ID" value="ENSLCAG00010004716.1"/>
</dbReference>
<name>A0A4W6CE24_LATCA</name>
<dbReference type="GO" id="GO:0005634">
    <property type="term" value="C:nucleus"/>
    <property type="evidence" value="ECO:0007669"/>
    <property type="project" value="TreeGrafter"/>
</dbReference>
<dbReference type="RefSeq" id="XP_018548221.1">
    <property type="nucleotide sequence ID" value="XM_018692705.2"/>
</dbReference>
<dbReference type="GO" id="GO:0032922">
    <property type="term" value="P:circadian regulation of gene expression"/>
    <property type="evidence" value="ECO:0007669"/>
    <property type="project" value="InterPro"/>
</dbReference>
<feature type="compositionally biased region" description="Low complexity" evidence="1">
    <location>
        <begin position="40"/>
        <end position="57"/>
    </location>
</feature>
<dbReference type="InterPro" id="IPR031373">
    <property type="entry name" value="Ciart"/>
</dbReference>
<gene>
    <name evidence="2 4 5 6" type="primary">LOC108894179</name>
</gene>
<dbReference type="RefSeq" id="XP_018548220.1">
    <property type="nucleotide sequence ID" value="XM_018692704.2"/>
</dbReference>
<reference evidence="2" key="3">
    <citation type="submission" date="2025-05" db="UniProtKB">
        <authorList>
            <consortium name="Ensembl"/>
        </authorList>
    </citation>
    <scope>IDENTIFICATION</scope>
</reference>
<dbReference type="InParanoid" id="A0A4W6CE24"/>
<reference evidence="4 5" key="2">
    <citation type="submission" date="2025-04" db="UniProtKB">
        <authorList>
            <consortium name="RefSeq"/>
        </authorList>
    </citation>
    <scope>IDENTIFICATION</scope>
    <source>
        <tissue evidence="4 5">Brain</tissue>
    </source>
</reference>
<dbReference type="OrthoDB" id="9949430at2759"/>
<dbReference type="AlphaFoldDB" id="A0A4W6CE24"/>
<dbReference type="Pfam" id="PF15673">
    <property type="entry name" value="Ciart"/>
    <property type="match status" value="1"/>
</dbReference>
<proteinExistence type="predicted"/>
<evidence type="ECO:0000313" key="2">
    <source>
        <dbReference type="Ensembl" id="ENSLCAP00010009813.1"/>
    </source>
</evidence>
<evidence type="ECO:0000313" key="5">
    <source>
        <dbReference type="RefSeq" id="XP_018548221.1"/>
    </source>
</evidence>
<organism evidence="2 3">
    <name type="scientific">Lates calcarifer</name>
    <name type="common">Barramundi</name>
    <name type="synonym">Holocentrus calcarifer</name>
    <dbReference type="NCBI Taxonomy" id="8187"/>
    <lineage>
        <taxon>Eukaryota</taxon>
        <taxon>Metazoa</taxon>
        <taxon>Chordata</taxon>
        <taxon>Craniata</taxon>
        <taxon>Vertebrata</taxon>
        <taxon>Euteleostomi</taxon>
        <taxon>Actinopterygii</taxon>
        <taxon>Neopterygii</taxon>
        <taxon>Teleostei</taxon>
        <taxon>Neoteleostei</taxon>
        <taxon>Acanthomorphata</taxon>
        <taxon>Carangaria</taxon>
        <taxon>Carangaria incertae sedis</taxon>
        <taxon>Centropomidae</taxon>
        <taxon>Lates</taxon>
    </lineage>
</organism>
<dbReference type="RefSeq" id="XP_018548222.1">
    <property type="nucleotide sequence ID" value="XM_018692706.2"/>
</dbReference>
<sequence length="358" mass="39211">MSTSDSDYSIDWLASDEDDYDSPKRLSPQHAEEQPVPPLSSSLSSSSSTSFRESPSSCFHSGASQRRRSDCCDCKDGGVESPATLQTPAVSPVQGFTSICTQQTVSVESRHHSARKRAHGAGLDELCGKPHPDTENELFLHKCTELQCYIQPLSSILRGLRSGRYSERLSSFQESVAMDRIQRILGVLQNPLMGGRFLNIILKIEEMLQTWFPHIKPDLPQTDSSTPAKKQKHHSRASPPPPCPASLCSSDVEPAASHFSSHLKWLHIDSLKTPESTFGQPTASAASPAPSRCSQEVTQDNAVSSSTDSHTLRRLSANPRPRQEPLPFKISSPCLERLLQAKDSIITPRTVGNGGWLS</sequence>
<feature type="compositionally biased region" description="Polar residues" evidence="1">
    <location>
        <begin position="292"/>
        <end position="309"/>
    </location>
</feature>
<dbReference type="PANTHER" id="PTHR35441">
    <property type="entry name" value="CIRCADIAN-ASSOCIATED TRANSCRIPTIONAL REPRESSOR"/>
    <property type="match status" value="1"/>
</dbReference>
<accession>A0A4W6CE24</accession>
<protein>
    <submittedName>
        <fullName evidence="4 5">Circadian-associated transcriptional repressor</fullName>
    </submittedName>
</protein>
<dbReference type="Proteomes" id="UP000694890">
    <property type="component" value="Linkage group LG2"/>
</dbReference>
<dbReference type="Proteomes" id="UP000314980">
    <property type="component" value="Unassembled WGS sequence"/>
</dbReference>
<feature type="region of interest" description="Disordered" evidence="1">
    <location>
        <begin position="1"/>
        <end position="68"/>
    </location>
</feature>